<dbReference type="EMBL" id="GG692399">
    <property type="protein sequence ID" value="EER32098.1"/>
    <property type="molecule type" value="Genomic_DNA"/>
</dbReference>
<dbReference type="InterPro" id="IPR012722">
    <property type="entry name" value="Chap_CCT_zeta"/>
</dbReference>
<evidence type="ECO:0000256" key="8">
    <source>
        <dbReference type="ARBA" id="ARBA00039582"/>
    </source>
</evidence>
<dbReference type="GO" id="GO:0051082">
    <property type="term" value="F:unfolded protein binding"/>
    <property type="evidence" value="ECO:0007669"/>
    <property type="project" value="EnsemblFungi"/>
</dbReference>
<dbReference type="PROSITE" id="PS00995">
    <property type="entry name" value="TCP1_3"/>
    <property type="match status" value="1"/>
</dbReference>
<comment type="subcellular location">
    <subcellularLocation>
        <location evidence="1">Cytoplasm</location>
    </subcellularLocation>
</comment>
<comment type="similarity">
    <text evidence="2 10">Belongs to the TCP-1 chaperonin family.</text>
</comment>
<dbReference type="GO" id="GO:0005524">
    <property type="term" value="F:ATP binding"/>
    <property type="evidence" value="ECO:0007669"/>
    <property type="project" value="UniProtKB-KW"/>
</dbReference>
<dbReference type="Gene3D" id="3.30.260.10">
    <property type="entry name" value="TCP-1-like chaperonin intermediate domain"/>
    <property type="match status" value="1"/>
</dbReference>
<evidence type="ECO:0000256" key="11">
    <source>
        <dbReference type="SAM" id="MobiDB-lite"/>
    </source>
</evidence>
<keyword evidence="7 10" id="KW-0143">Chaperone</keyword>
<reference evidence="12 13" key="1">
    <citation type="journal article" date="2009" name="Nature">
        <title>Evolution of pathogenicity and sexual reproduction in eight Candida genomes.</title>
        <authorList>
            <person name="Butler G."/>
            <person name="Rasmussen M.D."/>
            <person name="Lin M.F."/>
            <person name="Santos M.A."/>
            <person name="Sakthikumar S."/>
            <person name="Munro C.A."/>
            <person name="Rheinbay E."/>
            <person name="Grabherr M."/>
            <person name="Forche A."/>
            <person name="Reedy J.L."/>
            <person name="Agrafioti I."/>
            <person name="Arnaud M.B."/>
            <person name="Bates S."/>
            <person name="Brown A.J."/>
            <person name="Brunke S."/>
            <person name="Costanzo M.C."/>
            <person name="Fitzpatrick D.A."/>
            <person name="de Groot P.W."/>
            <person name="Harris D."/>
            <person name="Hoyer L.L."/>
            <person name="Hube B."/>
            <person name="Klis F.M."/>
            <person name="Kodira C."/>
            <person name="Lennard N."/>
            <person name="Logue M.E."/>
            <person name="Martin R."/>
            <person name="Neiman A.M."/>
            <person name="Nikolaou E."/>
            <person name="Quail M.A."/>
            <person name="Quinn J."/>
            <person name="Santos M.C."/>
            <person name="Schmitzberger F.F."/>
            <person name="Sherlock G."/>
            <person name="Shah P."/>
            <person name="Silverstein K.A."/>
            <person name="Skrzypek M.S."/>
            <person name="Soll D."/>
            <person name="Staggs R."/>
            <person name="Stansfield I."/>
            <person name="Stumpf M.P."/>
            <person name="Sudbery P.E."/>
            <person name="Srikantha T."/>
            <person name="Zeng Q."/>
            <person name="Berman J."/>
            <person name="Berriman M."/>
            <person name="Heitman J."/>
            <person name="Gow N.A."/>
            <person name="Lorenz M.C."/>
            <person name="Birren B.W."/>
            <person name="Kellis M."/>
            <person name="Cuomo C.A."/>
        </authorList>
    </citation>
    <scope>NUCLEOTIDE SEQUENCE [LARGE SCALE GENOMIC DNA]</scope>
    <source>
        <strain evidence="13">ATCC MYA-3404 / T1</strain>
    </source>
</reference>
<dbReference type="HOGENOM" id="CLU_008891_3_1_1"/>
<dbReference type="PANTHER" id="PTHR11353">
    <property type="entry name" value="CHAPERONIN"/>
    <property type="match status" value="1"/>
</dbReference>
<comment type="subunit">
    <text evidence="3">Heterooligomeric complex of about 850 to 900 kDa that forms two stacked rings, 12 to 16 nm in diameter.</text>
</comment>
<dbReference type="Proteomes" id="UP000002037">
    <property type="component" value="Unassembled WGS sequence"/>
</dbReference>
<dbReference type="InterPro" id="IPR053374">
    <property type="entry name" value="TCP-1_chaperonin"/>
</dbReference>
<evidence type="ECO:0000256" key="3">
    <source>
        <dbReference type="ARBA" id="ARBA00011531"/>
    </source>
</evidence>
<evidence type="ECO:0000256" key="9">
    <source>
        <dbReference type="ARBA" id="ARBA00044261"/>
    </source>
</evidence>
<keyword evidence="13" id="KW-1185">Reference proteome</keyword>
<dbReference type="GO" id="GO:0140662">
    <property type="term" value="F:ATP-dependent protein folding chaperone"/>
    <property type="evidence" value="ECO:0007669"/>
    <property type="project" value="InterPro"/>
</dbReference>
<dbReference type="NCBIfam" id="NF041083">
    <property type="entry name" value="thermosome_beta"/>
    <property type="match status" value="1"/>
</dbReference>
<evidence type="ECO:0000313" key="12">
    <source>
        <dbReference type="EMBL" id="EER32098.1"/>
    </source>
</evidence>
<dbReference type="NCBIfam" id="TIGR02347">
    <property type="entry name" value="chap_CCT_zeta"/>
    <property type="match status" value="1"/>
</dbReference>
<dbReference type="InterPro" id="IPR002423">
    <property type="entry name" value="Cpn60/GroEL/TCP-1"/>
</dbReference>
<dbReference type="InterPro" id="IPR002194">
    <property type="entry name" value="Chaperonin_TCP-1_CS"/>
</dbReference>
<proteinExistence type="inferred from homology"/>
<dbReference type="eggNOG" id="KOG0359">
    <property type="taxonomic scope" value="Eukaryota"/>
</dbReference>
<evidence type="ECO:0000256" key="5">
    <source>
        <dbReference type="ARBA" id="ARBA00022741"/>
    </source>
</evidence>
<dbReference type="GO" id="GO:0005832">
    <property type="term" value="C:chaperonin-containing T-complex"/>
    <property type="evidence" value="ECO:0007669"/>
    <property type="project" value="EnsemblFungi"/>
</dbReference>
<evidence type="ECO:0000256" key="6">
    <source>
        <dbReference type="ARBA" id="ARBA00022840"/>
    </source>
</evidence>
<dbReference type="InterPro" id="IPR017998">
    <property type="entry name" value="Chaperone_TCP-1"/>
</dbReference>
<dbReference type="InterPro" id="IPR027409">
    <property type="entry name" value="GroEL-like_apical_dom_sf"/>
</dbReference>
<dbReference type="FunFam" id="3.50.7.10:FF:000004">
    <property type="entry name" value="T-complex protein 1 subunit zeta"/>
    <property type="match status" value="1"/>
</dbReference>
<evidence type="ECO:0000256" key="2">
    <source>
        <dbReference type="ARBA" id="ARBA00008020"/>
    </source>
</evidence>
<dbReference type="InterPro" id="IPR027410">
    <property type="entry name" value="TCP-1-like_intermed_sf"/>
</dbReference>
<evidence type="ECO:0000256" key="4">
    <source>
        <dbReference type="ARBA" id="ARBA00022490"/>
    </source>
</evidence>
<dbReference type="KEGG" id="ctp:CTRG_03769"/>
<dbReference type="STRING" id="294747.C5MDL7"/>
<protein>
    <recommendedName>
        <fullName evidence="8">T-complex protein 1 subunit zeta</fullName>
    </recommendedName>
    <alternativeName>
        <fullName evidence="9">CCT-zeta</fullName>
    </alternativeName>
</protein>
<dbReference type="CDD" id="cd03342">
    <property type="entry name" value="TCP1_zeta"/>
    <property type="match status" value="1"/>
</dbReference>
<dbReference type="PROSITE" id="PS00751">
    <property type="entry name" value="TCP1_2"/>
    <property type="match status" value="1"/>
</dbReference>
<dbReference type="GO" id="GO:0016887">
    <property type="term" value="F:ATP hydrolysis activity"/>
    <property type="evidence" value="ECO:0007669"/>
    <property type="project" value="InterPro"/>
</dbReference>
<dbReference type="SUPFAM" id="SSF54849">
    <property type="entry name" value="GroEL-intermediate domain like"/>
    <property type="match status" value="1"/>
</dbReference>
<evidence type="ECO:0000256" key="1">
    <source>
        <dbReference type="ARBA" id="ARBA00004496"/>
    </source>
</evidence>
<dbReference type="FunFam" id="1.10.560.10:FF:000058">
    <property type="entry name" value="T-complex protein 1 subunit zeta"/>
    <property type="match status" value="1"/>
</dbReference>
<organism evidence="12 13">
    <name type="scientific">Candida tropicalis (strain ATCC MYA-3404 / T1)</name>
    <name type="common">Yeast</name>
    <dbReference type="NCBI Taxonomy" id="294747"/>
    <lineage>
        <taxon>Eukaryota</taxon>
        <taxon>Fungi</taxon>
        <taxon>Dikarya</taxon>
        <taxon>Ascomycota</taxon>
        <taxon>Saccharomycotina</taxon>
        <taxon>Pichiomycetes</taxon>
        <taxon>Debaryomycetaceae</taxon>
        <taxon>Candida/Lodderomyces clade</taxon>
        <taxon>Candida</taxon>
    </lineage>
</organism>
<dbReference type="RefSeq" id="XP_002549472.1">
    <property type="nucleotide sequence ID" value="XM_002549426.1"/>
</dbReference>
<dbReference type="Pfam" id="PF00118">
    <property type="entry name" value="Cpn60_TCP1"/>
    <property type="match status" value="1"/>
</dbReference>
<dbReference type="PRINTS" id="PR00304">
    <property type="entry name" value="TCOMPLEXTCP1"/>
</dbReference>
<dbReference type="InterPro" id="IPR027413">
    <property type="entry name" value="GROEL-like_equatorial_sf"/>
</dbReference>
<accession>C5MDL7</accession>
<dbReference type="Gene3D" id="3.50.7.10">
    <property type="entry name" value="GroEL"/>
    <property type="match status" value="1"/>
</dbReference>
<dbReference type="OrthoDB" id="10052040at2759"/>
<feature type="region of interest" description="Disordered" evidence="11">
    <location>
        <begin position="534"/>
        <end position="556"/>
    </location>
</feature>
<evidence type="ECO:0000256" key="7">
    <source>
        <dbReference type="ARBA" id="ARBA00023186"/>
    </source>
</evidence>
<dbReference type="VEuPathDB" id="FungiDB:CTRG_03769"/>
<evidence type="ECO:0000256" key="10">
    <source>
        <dbReference type="RuleBase" id="RU004187"/>
    </source>
</evidence>
<gene>
    <name evidence="12" type="ORF">CTRG_03769</name>
</gene>
<sequence length="556" mass="60353">MSSSIQLLNPKAESLRRAQALQVNINAAQGLQSVLASNLGPKGTLKLLVDGSGGLKLTKDGKVLLTEMQIQHPTAVMIARAATAQDEITGDGTTTVILLVGELLKQAERFISEGVHPRVIVDGFEVARETSLEFLDQFKQKVASFDREFLLQIARSSLSTKVTPELADVLTPIVTDAVLTVKEENQRNLDLHMIEIMTMQHGSARDTELIKGLVLDHGARHPDMPKNVKNAHILILNVSLEYEKTEVNSGFFYSSAEQREKLVASERKFVDDKLRKIIELKNEVCPLNSDQGFVIINQKGIDPMSLDVLAKNGILALRRAKRRNMERLQLICGGEAQNSVDDLTPEVLGYAGSVYENSIGEDKFTYVTECKDPRAASILIKGSNSHSLQQTKDAIRDGLRAVANVIKDESILPGAGAYWMSCNDYLLHSDETKKILKGKNKSGIKAFAEALLIIPKTLAANAGLDQLDTISNCQDEIIDGHIVGVDLKSGEPMDPTVEGIWDSYRVVRNAVSAATGIASNLLLCDELLKAGRSSLKEGGGQPGGPPGGMMPPAGMM</sequence>
<dbReference type="AlphaFoldDB" id="C5MDL7"/>
<dbReference type="SUPFAM" id="SSF48592">
    <property type="entry name" value="GroEL equatorial domain-like"/>
    <property type="match status" value="1"/>
</dbReference>
<keyword evidence="4" id="KW-0963">Cytoplasm</keyword>
<keyword evidence="5 10" id="KW-0547">Nucleotide-binding</keyword>
<dbReference type="Gene3D" id="1.10.560.10">
    <property type="entry name" value="GroEL-like equatorial domain"/>
    <property type="match status" value="1"/>
</dbReference>
<name>C5MDL7_CANTT</name>
<dbReference type="SUPFAM" id="SSF52029">
    <property type="entry name" value="GroEL apical domain-like"/>
    <property type="match status" value="1"/>
</dbReference>
<keyword evidence="6 10" id="KW-0067">ATP-binding</keyword>
<dbReference type="GeneID" id="8301395"/>
<evidence type="ECO:0000313" key="13">
    <source>
        <dbReference type="Proteomes" id="UP000002037"/>
    </source>
</evidence>